<dbReference type="RefSeq" id="WP_147758123.1">
    <property type="nucleotide sequence ID" value="NZ_SAXT01000003.1"/>
</dbReference>
<evidence type="ECO:0000256" key="1">
    <source>
        <dbReference type="SAM" id="SignalP"/>
    </source>
</evidence>
<evidence type="ECO:0000313" key="2">
    <source>
        <dbReference type="EMBL" id="TXJ12932.1"/>
    </source>
</evidence>
<evidence type="ECO:0008006" key="4">
    <source>
        <dbReference type="Google" id="ProtNLM"/>
    </source>
</evidence>
<dbReference type="PROSITE" id="PS51257">
    <property type="entry name" value="PROKAR_LIPOPROTEIN"/>
    <property type="match status" value="1"/>
</dbReference>
<name>A0A5C8CMW1_9SPIR</name>
<comment type="caution">
    <text evidence="2">The sequence shown here is derived from an EMBL/GenBank/DDBJ whole genome shotgun (WGS) entry which is preliminary data.</text>
</comment>
<dbReference type="AlphaFoldDB" id="A0A5C8CMW1"/>
<sequence length="178" mass="20635">MKSYFIFILLFLISCASNTKVHNKNYDNIWINRVKGKSVVAPNGYLYTFMDNGSVEYEINGKKRGIGFFIYAESETNAYYYEKMSLDYVAHNVQGISSVPKTNISMYVSFVLSNDNLKMTSGYIKSYYNRLSAWKKNNLNMFGALKDGKDMSEYPVPYLEEINFNNFIEFGKLKAYKN</sequence>
<dbReference type="EMBL" id="SAXT01000003">
    <property type="protein sequence ID" value="TXJ12932.1"/>
    <property type="molecule type" value="Genomic_DNA"/>
</dbReference>
<feature type="signal peptide" evidence="1">
    <location>
        <begin position="1"/>
        <end position="19"/>
    </location>
</feature>
<keyword evidence="1" id="KW-0732">Signal</keyword>
<accession>A0A5C8CMW1</accession>
<organism evidence="2 3">
    <name type="scientific">Brachyspira aalborgi</name>
    <dbReference type="NCBI Taxonomy" id="29522"/>
    <lineage>
        <taxon>Bacteria</taxon>
        <taxon>Pseudomonadati</taxon>
        <taxon>Spirochaetota</taxon>
        <taxon>Spirochaetia</taxon>
        <taxon>Brachyspirales</taxon>
        <taxon>Brachyspiraceae</taxon>
        <taxon>Brachyspira</taxon>
    </lineage>
</organism>
<gene>
    <name evidence="2" type="ORF">EPJ80_04865</name>
</gene>
<evidence type="ECO:0000313" key="3">
    <source>
        <dbReference type="Proteomes" id="UP000325116"/>
    </source>
</evidence>
<proteinExistence type="predicted"/>
<dbReference type="Proteomes" id="UP000325116">
    <property type="component" value="Unassembled WGS sequence"/>
</dbReference>
<reference evidence="2 3" key="1">
    <citation type="journal article" date="1992" name="Lakartidningen">
        <title>[Penicillin V and not amoxicillin is the first choice preparation in acute otitis].</title>
        <authorList>
            <person name="Kamme C."/>
            <person name="Lundgren K."/>
            <person name="Prellner K."/>
        </authorList>
    </citation>
    <scope>NUCLEOTIDE SEQUENCE [LARGE SCALE GENOMIC DNA]</scope>
    <source>
        <strain evidence="2 3">W1</strain>
    </source>
</reference>
<protein>
    <recommendedName>
        <fullName evidence="4">Lipoprotein</fullName>
    </recommendedName>
</protein>
<feature type="chain" id="PRO_5022855807" description="Lipoprotein" evidence="1">
    <location>
        <begin position="20"/>
        <end position="178"/>
    </location>
</feature>